<comment type="cofactor">
    <cofactor evidence="1">
        <name>pyridoxal 5'-phosphate</name>
        <dbReference type="ChEBI" id="CHEBI:597326"/>
    </cofactor>
</comment>
<dbReference type="PANTHER" id="PTHR11986">
    <property type="entry name" value="AMINOTRANSFERASE CLASS III"/>
    <property type="match status" value="1"/>
</dbReference>
<evidence type="ECO:0000256" key="4">
    <source>
        <dbReference type="ARBA" id="ARBA00022898"/>
    </source>
</evidence>
<dbReference type="EMBL" id="JBHSCN010000005">
    <property type="protein sequence ID" value="MFC4243508.1"/>
    <property type="molecule type" value="Genomic_DNA"/>
</dbReference>
<accession>A0ABV8Q7D2</accession>
<dbReference type="CDD" id="cd00610">
    <property type="entry name" value="OAT_like"/>
    <property type="match status" value="1"/>
</dbReference>
<keyword evidence="7" id="KW-1185">Reference proteome</keyword>
<dbReference type="Gene3D" id="3.90.1150.10">
    <property type="entry name" value="Aspartate Aminotransferase, domain 1"/>
    <property type="match status" value="1"/>
</dbReference>
<comment type="similarity">
    <text evidence="5">Belongs to the class-III pyridoxal-phosphate-dependent aminotransferase family.</text>
</comment>
<sequence>MDANHLIPVIGFDDVVLTRGEGSAVFGQDGRRLVDLTSGQFCTVLGNGNAEVQDEIARKTASLVNTSTALISDEVLAAAERLHRISGEMRASSIILSTGAEVIEFCLRDAKFIKGKPGVICFENGYHGLTLGAQSVTMGGGYAVPRVSPVYPIPAPDRDWTSEQLDASLASLELLMQTSGDIAAMLIEPIVSVGGMVFPPASWLVAARALCDEYGILLVLDECQTGFGRTGDWFAYQKFGIVPDMVALAKAIGLGYPVAVAMFRDTVIAQAGRLPAHYSSHQNDPFGAAVVNTAIDYIERHDVLANVKKMGTIFLEALQEAAASSPHLVNPRGTGLMLGIDLSIPGIADYRPIYSTLVGRLLERGVIIQGTSGGSVLRFLPDYLISEDDIRESLRKVAEVVDETAASLQVG</sequence>
<proteinExistence type="inferred from homology"/>
<dbReference type="PANTHER" id="PTHR11986:SF79">
    <property type="entry name" value="ACETYLORNITHINE AMINOTRANSFERASE, MITOCHONDRIAL"/>
    <property type="match status" value="1"/>
</dbReference>
<dbReference type="Gene3D" id="3.40.640.10">
    <property type="entry name" value="Type I PLP-dependent aspartate aminotransferase-like (Major domain)"/>
    <property type="match status" value="1"/>
</dbReference>
<dbReference type="Proteomes" id="UP001595900">
    <property type="component" value="Unassembled WGS sequence"/>
</dbReference>
<gene>
    <name evidence="6" type="ORF">ACFOYW_08985</name>
</gene>
<keyword evidence="3" id="KW-0808">Transferase</keyword>
<dbReference type="Pfam" id="PF00202">
    <property type="entry name" value="Aminotran_3"/>
    <property type="match status" value="1"/>
</dbReference>
<keyword evidence="2 6" id="KW-0032">Aminotransferase</keyword>
<dbReference type="SUPFAM" id="SSF53383">
    <property type="entry name" value="PLP-dependent transferases"/>
    <property type="match status" value="1"/>
</dbReference>
<comment type="caution">
    <text evidence="6">The sequence shown here is derived from an EMBL/GenBank/DDBJ whole genome shotgun (WGS) entry which is preliminary data.</text>
</comment>
<evidence type="ECO:0000313" key="7">
    <source>
        <dbReference type="Proteomes" id="UP001595900"/>
    </source>
</evidence>
<name>A0ABV8Q7D2_9MICO</name>
<evidence type="ECO:0000256" key="5">
    <source>
        <dbReference type="RuleBase" id="RU003560"/>
    </source>
</evidence>
<dbReference type="RefSeq" id="WP_390228569.1">
    <property type="nucleotide sequence ID" value="NZ_JBHSCN010000005.1"/>
</dbReference>
<protein>
    <submittedName>
        <fullName evidence="6">Aspartate aminotransferase family protein</fullName>
    </submittedName>
</protein>
<dbReference type="InterPro" id="IPR050103">
    <property type="entry name" value="Class-III_PLP-dep_AT"/>
</dbReference>
<dbReference type="GO" id="GO:0008483">
    <property type="term" value="F:transaminase activity"/>
    <property type="evidence" value="ECO:0007669"/>
    <property type="project" value="UniProtKB-KW"/>
</dbReference>
<evidence type="ECO:0000256" key="1">
    <source>
        <dbReference type="ARBA" id="ARBA00001933"/>
    </source>
</evidence>
<organism evidence="6 7">
    <name type="scientific">Gryllotalpicola reticulitermitis</name>
    <dbReference type="NCBI Taxonomy" id="1184153"/>
    <lineage>
        <taxon>Bacteria</taxon>
        <taxon>Bacillati</taxon>
        <taxon>Actinomycetota</taxon>
        <taxon>Actinomycetes</taxon>
        <taxon>Micrococcales</taxon>
        <taxon>Microbacteriaceae</taxon>
        <taxon>Gryllotalpicola</taxon>
    </lineage>
</organism>
<reference evidence="7" key="1">
    <citation type="journal article" date="2019" name="Int. J. Syst. Evol. Microbiol.">
        <title>The Global Catalogue of Microorganisms (GCM) 10K type strain sequencing project: providing services to taxonomists for standard genome sequencing and annotation.</title>
        <authorList>
            <consortium name="The Broad Institute Genomics Platform"/>
            <consortium name="The Broad Institute Genome Sequencing Center for Infectious Disease"/>
            <person name="Wu L."/>
            <person name="Ma J."/>
        </authorList>
    </citation>
    <scope>NUCLEOTIDE SEQUENCE [LARGE SCALE GENOMIC DNA]</scope>
    <source>
        <strain evidence="7">CGMCC 1.10363</strain>
    </source>
</reference>
<evidence type="ECO:0000256" key="2">
    <source>
        <dbReference type="ARBA" id="ARBA00022576"/>
    </source>
</evidence>
<dbReference type="InterPro" id="IPR015422">
    <property type="entry name" value="PyrdxlP-dep_Trfase_small"/>
</dbReference>
<evidence type="ECO:0000313" key="6">
    <source>
        <dbReference type="EMBL" id="MFC4243508.1"/>
    </source>
</evidence>
<dbReference type="InterPro" id="IPR015421">
    <property type="entry name" value="PyrdxlP-dep_Trfase_major"/>
</dbReference>
<evidence type="ECO:0000256" key="3">
    <source>
        <dbReference type="ARBA" id="ARBA00022679"/>
    </source>
</evidence>
<dbReference type="InterPro" id="IPR005814">
    <property type="entry name" value="Aminotrans_3"/>
</dbReference>
<keyword evidence="4 5" id="KW-0663">Pyridoxal phosphate</keyword>
<dbReference type="InterPro" id="IPR015424">
    <property type="entry name" value="PyrdxlP-dep_Trfase"/>
</dbReference>